<evidence type="ECO:0000256" key="1">
    <source>
        <dbReference type="SAM" id="MobiDB-lite"/>
    </source>
</evidence>
<evidence type="ECO:0000313" key="2">
    <source>
        <dbReference type="EMBL" id="TQE98435.1"/>
    </source>
</evidence>
<evidence type="ECO:0000313" key="3">
    <source>
        <dbReference type="Proteomes" id="UP000315400"/>
    </source>
</evidence>
<proteinExistence type="predicted"/>
<organism evidence="2 3">
    <name type="scientific">Spiribacter salinus</name>
    <dbReference type="NCBI Taxonomy" id="1335746"/>
    <lineage>
        <taxon>Bacteria</taxon>
        <taxon>Pseudomonadati</taxon>
        <taxon>Pseudomonadota</taxon>
        <taxon>Gammaproteobacteria</taxon>
        <taxon>Chromatiales</taxon>
        <taxon>Ectothiorhodospiraceae</taxon>
        <taxon>Spiribacter</taxon>
    </lineage>
</organism>
<accession>A0A540VNU2</accession>
<gene>
    <name evidence="2" type="ORF">FKY71_13855</name>
</gene>
<dbReference type="Proteomes" id="UP000315400">
    <property type="component" value="Unassembled WGS sequence"/>
</dbReference>
<comment type="caution">
    <text evidence="2">The sequence shown here is derived from an EMBL/GenBank/DDBJ whole genome shotgun (WGS) entry which is preliminary data.</text>
</comment>
<dbReference type="AlphaFoldDB" id="A0A540VNU2"/>
<feature type="region of interest" description="Disordered" evidence="1">
    <location>
        <begin position="126"/>
        <end position="153"/>
    </location>
</feature>
<protein>
    <submittedName>
        <fullName evidence="2">Uncharacterized protein</fullName>
    </submittedName>
</protein>
<sequence>MTVRTNNHSDPSDIDRMAASAADRVCAKYGMRDRAQSTFRAMMNEVLEEVEGAIEAQALAEAKEMERNRLRDALALPEAAGRRDLAESLALDTDTALDQIQAILARAPKEQKRGGFLDAAMRGISPNLSDDDGSDGAGIGPEEHTANMILNSR</sequence>
<name>A0A540VNU2_9GAMM</name>
<reference evidence="2 3" key="1">
    <citation type="submission" date="2019-06" db="EMBL/GenBank/DDBJ databases">
        <title>Metagenome assembled Genome of Spiribacter salinus SL48-SHIP from the microbial mat of Salt Lake 48 (Novosibirsk region, Russia).</title>
        <authorList>
            <person name="Shipova A."/>
            <person name="Rozanov A.S."/>
            <person name="Bryanskaya A.V."/>
            <person name="Peltek S.E."/>
        </authorList>
    </citation>
    <scope>NUCLEOTIDE SEQUENCE [LARGE SCALE GENOMIC DNA]</scope>
    <source>
        <strain evidence="2">SL48-SHIP-2</strain>
    </source>
</reference>
<dbReference type="EMBL" id="VIFK01000203">
    <property type="protein sequence ID" value="TQE98435.1"/>
    <property type="molecule type" value="Genomic_DNA"/>
</dbReference>